<evidence type="ECO:0000313" key="2">
    <source>
        <dbReference type="EMBL" id="OXA39622.1"/>
    </source>
</evidence>
<feature type="transmembrane region" description="Helical" evidence="1">
    <location>
        <begin position="313"/>
        <end position="330"/>
    </location>
</feature>
<organism evidence="2 3">
    <name type="scientific">Folsomia candida</name>
    <name type="common">Springtail</name>
    <dbReference type="NCBI Taxonomy" id="158441"/>
    <lineage>
        <taxon>Eukaryota</taxon>
        <taxon>Metazoa</taxon>
        <taxon>Ecdysozoa</taxon>
        <taxon>Arthropoda</taxon>
        <taxon>Hexapoda</taxon>
        <taxon>Collembola</taxon>
        <taxon>Entomobryomorpha</taxon>
        <taxon>Isotomoidea</taxon>
        <taxon>Isotomidae</taxon>
        <taxon>Proisotominae</taxon>
        <taxon>Folsomia</taxon>
    </lineage>
</organism>
<feature type="transmembrane region" description="Helical" evidence="1">
    <location>
        <begin position="280"/>
        <end position="306"/>
    </location>
</feature>
<accession>A0A226D214</accession>
<evidence type="ECO:0000313" key="3">
    <source>
        <dbReference type="Proteomes" id="UP000198287"/>
    </source>
</evidence>
<reference evidence="2 3" key="1">
    <citation type="submission" date="2015-12" db="EMBL/GenBank/DDBJ databases">
        <title>The genome of Folsomia candida.</title>
        <authorList>
            <person name="Faddeeva A."/>
            <person name="Derks M.F."/>
            <person name="Anvar Y."/>
            <person name="Smit S."/>
            <person name="Van Straalen N."/>
            <person name="Roelofs D."/>
        </authorList>
    </citation>
    <scope>NUCLEOTIDE SEQUENCE [LARGE SCALE GENOMIC DNA]</scope>
    <source>
        <strain evidence="2 3">VU population</strain>
        <tissue evidence="2">Whole body</tissue>
    </source>
</reference>
<evidence type="ECO:0008006" key="4">
    <source>
        <dbReference type="Google" id="ProtNLM"/>
    </source>
</evidence>
<comment type="caution">
    <text evidence="2">The sequence shown here is derived from an EMBL/GenBank/DDBJ whole genome shotgun (WGS) entry which is preliminary data.</text>
</comment>
<protein>
    <recommendedName>
        <fullName evidence="4">Gustatory receptor</fullName>
    </recommendedName>
</protein>
<keyword evidence="1" id="KW-0472">Membrane</keyword>
<keyword evidence="1" id="KW-1133">Transmembrane helix</keyword>
<feature type="transmembrane region" description="Helical" evidence="1">
    <location>
        <begin position="378"/>
        <end position="395"/>
    </location>
</feature>
<feature type="transmembrane region" description="Helical" evidence="1">
    <location>
        <begin position="191"/>
        <end position="210"/>
    </location>
</feature>
<sequence>MNPHQFETVRLFNRLFYAKPFFWSGLPITISVKGKFVYLAKSTKLSDTIIPLVLSVICLTRIGLSTWIAVRNLDSMPLGLGSLIVIGYQWFLAMHMIYLFMIVMTILGYGDMAMYCANLGYPYGVELAKAVAAHRKLSRRPSMLDYIIRILVWAGIVLPPLACTTIVLFQLDPEMLIMSFISSKYPDIYNLALWLSFGSTTGLNTFLLLARYVILVYFTMDLFRCFILLAVVITTGIQLFKNLVDFADAYFDCVKSLGRQNGMQQLKVYSHVAIIYRKQVVLSAFGAFITITFVSASFVLFFYVLIRTRSKTPIIFLLLSGFGVFVTTYVQTMVCNYGAYINDKSEDLLHKFKKGLGDVRESRKRNEMARWIKSLEPLALHVGLGEVTFFILGKARKLFVFKQMLDYSIDTILA</sequence>
<keyword evidence="3" id="KW-1185">Reference proteome</keyword>
<keyword evidence="1" id="KW-0812">Transmembrane</keyword>
<feature type="transmembrane region" description="Helical" evidence="1">
    <location>
        <begin position="146"/>
        <end position="171"/>
    </location>
</feature>
<feature type="transmembrane region" description="Helical" evidence="1">
    <location>
        <begin position="222"/>
        <end position="240"/>
    </location>
</feature>
<name>A0A226D214_FOLCA</name>
<feature type="transmembrane region" description="Helical" evidence="1">
    <location>
        <begin position="52"/>
        <end position="70"/>
    </location>
</feature>
<proteinExistence type="predicted"/>
<feature type="transmembrane region" description="Helical" evidence="1">
    <location>
        <begin position="20"/>
        <end position="40"/>
    </location>
</feature>
<evidence type="ECO:0000256" key="1">
    <source>
        <dbReference type="SAM" id="Phobius"/>
    </source>
</evidence>
<dbReference type="Proteomes" id="UP000198287">
    <property type="component" value="Unassembled WGS sequence"/>
</dbReference>
<feature type="transmembrane region" description="Helical" evidence="1">
    <location>
        <begin position="90"/>
        <end position="109"/>
    </location>
</feature>
<dbReference type="AlphaFoldDB" id="A0A226D214"/>
<gene>
    <name evidence="2" type="ORF">Fcan01_25739</name>
</gene>
<dbReference type="EMBL" id="LNIX01000038">
    <property type="protein sequence ID" value="OXA39622.1"/>
    <property type="molecule type" value="Genomic_DNA"/>
</dbReference>